<dbReference type="CDD" id="cd00082">
    <property type="entry name" value="HisKA"/>
    <property type="match status" value="1"/>
</dbReference>
<dbReference type="SUPFAM" id="SSF55874">
    <property type="entry name" value="ATPase domain of HSP90 chaperone/DNA topoisomerase II/histidine kinase"/>
    <property type="match status" value="1"/>
</dbReference>
<dbReference type="InterPro" id="IPR036890">
    <property type="entry name" value="HATPase_C_sf"/>
</dbReference>
<dbReference type="Gene3D" id="1.10.287.130">
    <property type="match status" value="1"/>
</dbReference>
<dbReference type="InterPro" id="IPR004358">
    <property type="entry name" value="Sig_transdc_His_kin-like_C"/>
</dbReference>
<feature type="transmembrane region" description="Helical" evidence="13">
    <location>
        <begin position="60"/>
        <end position="77"/>
    </location>
</feature>
<evidence type="ECO:0000313" key="18">
    <source>
        <dbReference type="EMBL" id="MBD3584274.1"/>
    </source>
</evidence>
<dbReference type="SMART" id="SM00387">
    <property type="entry name" value="HATPase_c"/>
    <property type="match status" value="1"/>
</dbReference>
<evidence type="ECO:0000259" key="15">
    <source>
        <dbReference type="PROSITE" id="PS50110"/>
    </source>
</evidence>
<protein>
    <recommendedName>
        <fullName evidence="3">histidine kinase</fullName>
        <ecNumber evidence="3">2.7.13.3</ecNumber>
    </recommendedName>
</protein>
<dbReference type="Gene3D" id="3.30.450.20">
    <property type="entry name" value="PAS domain"/>
    <property type="match status" value="1"/>
</dbReference>
<dbReference type="SUPFAM" id="SSF52172">
    <property type="entry name" value="CheY-like"/>
    <property type="match status" value="1"/>
</dbReference>
<feature type="transmembrane region" description="Helical" evidence="13">
    <location>
        <begin position="89"/>
        <end position="109"/>
    </location>
</feature>
<dbReference type="InterPro" id="IPR000014">
    <property type="entry name" value="PAS"/>
</dbReference>
<comment type="caution">
    <text evidence="18">The sequence shown here is derived from an EMBL/GenBank/DDBJ whole genome shotgun (WGS) entry which is preliminary data.</text>
</comment>
<keyword evidence="19" id="KW-1185">Reference proteome</keyword>
<dbReference type="InterPro" id="IPR011006">
    <property type="entry name" value="CheY-like_superfamily"/>
</dbReference>
<evidence type="ECO:0000259" key="16">
    <source>
        <dbReference type="PROSITE" id="PS50112"/>
    </source>
</evidence>
<dbReference type="PROSITE" id="PS50109">
    <property type="entry name" value="HIS_KIN"/>
    <property type="match status" value="1"/>
</dbReference>
<accession>A0ABR8LK15</accession>
<evidence type="ECO:0000256" key="9">
    <source>
        <dbReference type="ARBA" id="ARBA00022989"/>
    </source>
</evidence>
<dbReference type="Pfam" id="PF00512">
    <property type="entry name" value="HisKA"/>
    <property type="match status" value="1"/>
</dbReference>
<evidence type="ECO:0000256" key="11">
    <source>
        <dbReference type="ARBA" id="ARBA00023136"/>
    </source>
</evidence>
<dbReference type="Gene3D" id="3.40.50.2300">
    <property type="match status" value="1"/>
</dbReference>
<dbReference type="Pfam" id="PF00072">
    <property type="entry name" value="Response_reg"/>
    <property type="match status" value="1"/>
</dbReference>
<reference evidence="18 19" key="1">
    <citation type="submission" date="2020-04" db="EMBL/GenBank/DDBJ databases">
        <title>Salinimonas sp. HHU 13199.</title>
        <authorList>
            <person name="Cui X."/>
            <person name="Zhang D."/>
        </authorList>
    </citation>
    <scope>NUCLEOTIDE SEQUENCE [LARGE SCALE GENOMIC DNA]</scope>
    <source>
        <strain evidence="18 19">HHU 13199</strain>
    </source>
</reference>
<keyword evidence="8" id="KW-0067">ATP-binding</keyword>
<keyword evidence="7" id="KW-0547">Nucleotide-binding</keyword>
<keyword evidence="10" id="KW-0902">Two-component regulatory system</keyword>
<keyword evidence="6 13" id="KW-0812">Transmembrane</keyword>
<gene>
    <name evidence="18" type="ORF">HHX48_00820</name>
</gene>
<dbReference type="EC" id="2.7.13.3" evidence="3"/>
<proteinExistence type="predicted"/>
<evidence type="ECO:0000256" key="4">
    <source>
        <dbReference type="ARBA" id="ARBA00022475"/>
    </source>
</evidence>
<dbReference type="PRINTS" id="PR00344">
    <property type="entry name" value="BCTRLSENSOR"/>
</dbReference>
<evidence type="ECO:0000256" key="10">
    <source>
        <dbReference type="ARBA" id="ARBA00023012"/>
    </source>
</evidence>
<dbReference type="PROSITE" id="PS50110">
    <property type="entry name" value="RESPONSE_REGULATORY"/>
    <property type="match status" value="1"/>
</dbReference>
<feature type="transmembrane region" description="Helical" evidence="13">
    <location>
        <begin position="6"/>
        <end position="27"/>
    </location>
</feature>
<evidence type="ECO:0000256" key="3">
    <source>
        <dbReference type="ARBA" id="ARBA00012438"/>
    </source>
</evidence>
<dbReference type="PROSITE" id="PS50112">
    <property type="entry name" value="PAS"/>
    <property type="match status" value="1"/>
</dbReference>
<comment type="subcellular location">
    <subcellularLocation>
        <location evidence="2">Cell membrane</location>
        <topology evidence="2">Multi-pass membrane protein</topology>
    </subcellularLocation>
</comment>
<comment type="catalytic activity">
    <reaction evidence="1">
        <text>ATP + protein L-histidine = ADP + protein N-phospho-L-histidine.</text>
        <dbReference type="EC" id="2.7.13.3"/>
    </reaction>
</comment>
<dbReference type="CDD" id="cd16922">
    <property type="entry name" value="HATPase_EvgS-ArcB-TorS-like"/>
    <property type="match status" value="1"/>
</dbReference>
<dbReference type="SMART" id="SM00388">
    <property type="entry name" value="HisKA"/>
    <property type="match status" value="1"/>
</dbReference>
<dbReference type="InterPro" id="IPR036641">
    <property type="entry name" value="HPT_dom_sf"/>
</dbReference>
<evidence type="ECO:0000256" key="2">
    <source>
        <dbReference type="ARBA" id="ARBA00004651"/>
    </source>
</evidence>
<dbReference type="InterPro" id="IPR001789">
    <property type="entry name" value="Sig_transdc_resp-reg_receiver"/>
</dbReference>
<evidence type="ECO:0000259" key="14">
    <source>
        <dbReference type="PROSITE" id="PS50109"/>
    </source>
</evidence>
<evidence type="ECO:0000256" key="6">
    <source>
        <dbReference type="ARBA" id="ARBA00022692"/>
    </source>
</evidence>
<dbReference type="PROSITE" id="PS50113">
    <property type="entry name" value="PAC"/>
    <property type="match status" value="1"/>
</dbReference>
<dbReference type="Pfam" id="PF08447">
    <property type="entry name" value="PAS_3"/>
    <property type="match status" value="1"/>
</dbReference>
<dbReference type="Proteomes" id="UP000624419">
    <property type="component" value="Unassembled WGS sequence"/>
</dbReference>
<dbReference type="NCBIfam" id="TIGR00229">
    <property type="entry name" value="sensory_box"/>
    <property type="match status" value="1"/>
</dbReference>
<feature type="domain" description="PAC" evidence="17">
    <location>
        <begin position="357"/>
        <end position="409"/>
    </location>
</feature>
<keyword evidence="11 13" id="KW-0472">Membrane</keyword>
<evidence type="ECO:0000313" key="19">
    <source>
        <dbReference type="Proteomes" id="UP000624419"/>
    </source>
</evidence>
<dbReference type="InterPro" id="IPR000700">
    <property type="entry name" value="PAS-assoc_C"/>
</dbReference>
<dbReference type="InterPro" id="IPR013655">
    <property type="entry name" value="PAS_fold_3"/>
</dbReference>
<keyword evidence="5 12" id="KW-0597">Phosphoprotein</keyword>
<dbReference type="CDD" id="cd00130">
    <property type="entry name" value="PAS"/>
    <property type="match status" value="1"/>
</dbReference>
<evidence type="ECO:0000256" key="13">
    <source>
        <dbReference type="SAM" id="Phobius"/>
    </source>
</evidence>
<evidence type="ECO:0000256" key="8">
    <source>
        <dbReference type="ARBA" id="ARBA00022840"/>
    </source>
</evidence>
<dbReference type="RefSeq" id="WP_191021749.1">
    <property type="nucleotide sequence ID" value="NZ_JABBXD010000001.1"/>
</dbReference>
<dbReference type="InterPro" id="IPR001610">
    <property type="entry name" value="PAC"/>
</dbReference>
<dbReference type="InterPro" id="IPR036097">
    <property type="entry name" value="HisK_dim/P_sf"/>
</dbReference>
<feature type="domain" description="Histidine kinase" evidence="14">
    <location>
        <begin position="427"/>
        <end position="649"/>
    </location>
</feature>
<evidence type="ECO:0000256" key="12">
    <source>
        <dbReference type="PROSITE-ProRule" id="PRU00169"/>
    </source>
</evidence>
<dbReference type="SMART" id="SM00086">
    <property type="entry name" value="PAC"/>
    <property type="match status" value="1"/>
</dbReference>
<dbReference type="InterPro" id="IPR003594">
    <property type="entry name" value="HATPase_dom"/>
</dbReference>
<sequence length="1124" mass="124340">MLNHIFLLQITGGLAAFITSLHTTMPLPIIAESVFAAAIFISAFTLLIVHSSLAPDTQKIMRIVCVILIVCGIHQLGTVGRLWYNVDRLATFITIFTSALAIACLYPFAKACARTSKLSGNKTLENNRQKANTPDDICITTLLSAKAFSSTCWHGLDDCPLGAHEYHYHDKTLTLTYQNATAIALNQNQAKPWQDTITDVFPGILSDSLLIYLRNIAIYGDGVDIDDGQQRNVLSTEKFCLSACQIAENKLLLLFWRSGSHTQTDPVSEIAPLHNQSMLQRAFNGSIAGVYIYAADRNKHEFVNERYAEITGYTPDYITRLSAADLLSLVHEDDRSRVESHFSVLLQSSDGCKAATEHIQYRFRHANGYWIWLLAQDVIFETTGHGVSKIMGSFFDITALRNMQDKLQSTREEAHKASLAKSAFMANMSHEIRTPMNAVLALTEMVLNMEMGGRQREHLNQVHASSRSLLQILNDILDYSKLEADKLEISLEFFDLFALLSEVMQLFTATALQKNLELRCKISPECRRYVTGDHVRLRQILTNLLGNALKFTDEGWICLTVTANKKAVDDDYDVSFSVRDTGIGIAPENIAPLFAPFSQADSSISRQYGGSGLGLTICKRLAHLLNGDISVSSSVNEGSEFTLTIPLKAQQDIHPARALNDKRVTLFSDNAQNMTLLAQYCARDNLQLNDRLALSALRNYQSATDFFIVDISTLEHSQCRATLSDIFSAPHNSHVEAGIIIVSALSTYSKNFSDVLLNAPSKWVCHPLLPSDLQGAMLDLLAQKNAPPVRDATTFSLDFGACRILVVEDNAANQYVAREVLQMMNITADIAVDGASALAMFAKDKYDMVLMDIQMPGLNGFETATAIRRHPEGKETPIIALSAAATERDRQKAIEAGMDAHIAKPIDINELGATLSKWLSHHNNDNSSAAHATAVKAHPAYRLLENFDTEKALSRVANEPVIYRQLLSDFYQQYHQCAENGIDAVISKGSPRDVVLHTLKGLCEAIGATHLAQLSANAMYASNQDAQADVLNDELARVIHCIEPFLSATDTLSESADKPCTTTTIQQLRQVLQARGYISTRDMKSYQAVLLQHFDVDETSRVVQAIHNLDYEQALDALETLMHA</sequence>
<evidence type="ECO:0000256" key="7">
    <source>
        <dbReference type="ARBA" id="ARBA00022741"/>
    </source>
</evidence>
<dbReference type="SMART" id="SM00448">
    <property type="entry name" value="REC"/>
    <property type="match status" value="1"/>
</dbReference>
<name>A0ABR8LK15_9ALTE</name>
<dbReference type="Pfam" id="PF02518">
    <property type="entry name" value="HATPase_c"/>
    <property type="match status" value="1"/>
</dbReference>
<dbReference type="PANTHER" id="PTHR45339">
    <property type="entry name" value="HYBRID SIGNAL TRANSDUCTION HISTIDINE KINASE J"/>
    <property type="match status" value="1"/>
</dbReference>
<dbReference type="SUPFAM" id="SSF55785">
    <property type="entry name" value="PYP-like sensor domain (PAS domain)"/>
    <property type="match status" value="1"/>
</dbReference>
<evidence type="ECO:0000259" key="17">
    <source>
        <dbReference type="PROSITE" id="PS50113"/>
    </source>
</evidence>
<dbReference type="EMBL" id="JABBXD010000001">
    <property type="protein sequence ID" value="MBD3584274.1"/>
    <property type="molecule type" value="Genomic_DNA"/>
</dbReference>
<dbReference type="InterPro" id="IPR003661">
    <property type="entry name" value="HisK_dim/P_dom"/>
</dbReference>
<dbReference type="Gene3D" id="1.20.120.160">
    <property type="entry name" value="HPT domain"/>
    <property type="match status" value="1"/>
</dbReference>
<keyword evidence="4" id="KW-1003">Cell membrane</keyword>
<organism evidence="18 19">
    <name type="scientific">Salinimonas profundi</name>
    <dbReference type="NCBI Taxonomy" id="2729140"/>
    <lineage>
        <taxon>Bacteria</taxon>
        <taxon>Pseudomonadati</taxon>
        <taxon>Pseudomonadota</taxon>
        <taxon>Gammaproteobacteria</taxon>
        <taxon>Alteromonadales</taxon>
        <taxon>Alteromonadaceae</taxon>
        <taxon>Alteromonas/Salinimonas group</taxon>
        <taxon>Salinimonas</taxon>
    </lineage>
</organism>
<dbReference type="CDD" id="cd17546">
    <property type="entry name" value="REC_hyHK_CKI1_RcsC-like"/>
    <property type="match status" value="1"/>
</dbReference>
<feature type="domain" description="PAS" evidence="16">
    <location>
        <begin position="275"/>
        <end position="349"/>
    </location>
</feature>
<keyword evidence="9 13" id="KW-1133">Transmembrane helix</keyword>
<feature type="modified residue" description="4-aspartylphosphate" evidence="12">
    <location>
        <position position="852"/>
    </location>
</feature>
<feature type="transmembrane region" description="Helical" evidence="13">
    <location>
        <begin position="34"/>
        <end position="54"/>
    </location>
</feature>
<feature type="domain" description="Response regulatory" evidence="15">
    <location>
        <begin position="803"/>
        <end position="919"/>
    </location>
</feature>
<dbReference type="InterPro" id="IPR035965">
    <property type="entry name" value="PAS-like_dom_sf"/>
</dbReference>
<dbReference type="InterPro" id="IPR005467">
    <property type="entry name" value="His_kinase_dom"/>
</dbReference>
<dbReference type="SUPFAM" id="SSF47384">
    <property type="entry name" value="Homodimeric domain of signal transducing histidine kinase"/>
    <property type="match status" value="1"/>
</dbReference>
<evidence type="ECO:0000256" key="5">
    <source>
        <dbReference type="ARBA" id="ARBA00022553"/>
    </source>
</evidence>
<dbReference type="Gene3D" id="3.30.565.10">
    <property type="entry name" value="Histidine kinase-like ATPase, C-terminal domain"/>
    <property type="match status" value="1"/>
</dbReference>
<dbReference type="PANTHER" id="PTHR45339:SF1">
    <property type="entry name" value="HYBRID SIGNAL TRANSDUCTION HISTIDINE KINASE J"/>
    <property type="match status" value="1"/>
</dbReference>
<dbReference type="SUPFAM" id="SSF47226">
    <property type="entry name" value="Histidine-containing phosphotransfer domain, HPT domain"/>
    <property type="match status" value="1"/>
</dbReference>
<evidence type="ECO:0000256" key="1">
    <source>
        <dbReference type="ARBA" id="ARBA00000085"/>
    </source>
</evidence>